<gene>
    <name evidence="3" type="ORF">AKN88_11000</name>
</gene>
<feature type="compositionally biased region" description="Polar residues" evidence="1">
    <location>
        <begin position="79"/>
        <end position="92"/>
    </location>
</feature>
<accession>A0A0K1XGM7</accession>
<keyword evidence="4" id="KW-1185">Reference proteome</keyword>
<dbReference type="PROSITE" id="PS51257">
    <property type="entry name" value="PROKAR_LIPOPROTEIN"/>
    <property type="match status" value="1"/>
</dbReference>
<evidence type="ECO:0000256" key="1">
    <source>
        <dbReference type="SAM" id="MobiDB-lite"/>
    </source>
</evidence>
<feature type="region of interest" description="Disordered" evidence="1">
    <location>
        <begin position="72"/>
        <end position="92"/>
    </location>
</feature>
<feature type="transmembrane region" description="Helical" evidence="2">
    <location>
        <begin position="43"/>
        <end position="67"/>
    </location>
</feature>
<sequence length="92" mass="10000">MKIMYLGVLLIFLGVGCLSGQIYYDWLSAIINREALGETSYSLIAGILGYTSAGLLISGMVLLPLSLRSKAKQMPNKPAQKTSHQHNSSTVR</sequence>
<dbReference type="RefSeq" id="WP_053101699.1">
    <property type="nucleotide sequence ID" value="NZ_CP012359.1"/>
</dbReference>
<keyword evidence="2" id="KW-0472">Membrane</keyword>
<keyword evidence="2" id="KW-0812">Transmembrane</keyword>
<organism evidence="3 4">
    <name type="scientific">Thiopseudomonas alkaliphila</name>
    <dbReference type="NCBI Taxonomy" id="1697053"/>
    <lineage>
        <taxon>Bacteria</taxon>
        <taxon>Pseudomonadati</taxon>
        <taxon>Pseudomonadota</taxon>
        <taxon>Gammaproteobacteria</taxon>
        <taxon>Pseudomonadales</taxon>
        <taxon>Pseudomonadaceae</taxon>
        <taxon>Thiopseudomonas</taxon>
    </lineage>
</organism>
<dbReference type="AlphaFoldDB" id="A0A0K1XGM7"/>
<protein>
    <submittedName>
        <fullName evidence="3">Uncharacterized protein</fullName>
    </submittedName>
</protein>
<dbReference type="EMBL" id="CP012365">
    <property type="protein sequence ID" value="AKX60399.1"/>
    <property type="molecule type" value="Genomic_DNA"/>
</dbReference>
<evidence type="ECO:0000313" key="3">
    <source>
        <dbReference type="EMBL" id="AKX60399.1"/>
    </source>
</evidence>
<evidence type="ECO:0000256" key="2">
    <source>
        <dbReference type="SAM" id="Phobius"/>
    </source>
</evidence>
<reference evidence="3 4" key="1">
    <citation type="journal article" date="2015" name="Genome Announc.">
        <title>Genome Sequences of Oblitimonas alkaliphila gen. nov. sp. nov. (Proposed), a Novel Bacterium of the Pseudomonadaceae Family.</title>
        <authorList>
            <person name="Lauer A.C."/>
            <person name="Nicholson A.C."/>
            <person name="Humrighouse B.W."/>
            <person name="Emery B."/>
            <person name="Drobish A."/>
            <person name="Juieng P."/>
            <person name="Loparev V."/>
            <person name="McQuiston J.R."/>
        </authorList>
    </citation>
    <scope>NUCLEOTIDE SEQUENCE [LARGE SCALE GENOMIC DNA]</scope>
    <source>
        <strain evidence="3 4">E5571</strain>
    </source>
</reference>
<dbReference type="STRING" id="1697053.AKN87_01345"/>
<proteinExistence type="predicted"/>
<name>A0A0K1XGM7_9GAMM</name>
<keyword evidence="2" id="KW-1133">Transmembrane helix</keyword>
<evidence type="ECO:0000313" key="4">
    <source>
        <dbReference type="Proteomes" id="UP000063953"/>
    </source>
</evidence>
<dbReference type="Proteomes" id="UP000063953">
    <property type="component" value="Chromosome"/>
</dbReference>